<organism evidence="1">
    <name type="scientific">Anguilla anguilla</name>
    <name type="common">European freshwater eel</name>
    <name type="synonym">Muraena anguilla</name>
    <dbReference type="NCBI Taxonomy" id="7936"/>
    <lineage>
        <taxon>Eukaryota</taxon>
        <taxon>Metazoa</taxon>
        <taxon>Chordata</taxon>
        <taxon>Craniata</taxon>
        <taxon>Vertebrata</taxon>
        <taxon>Euteleostomi</taxon>
        <taxon>Actinopterygii</taxon>
        <taxon>Neopterygii</taxon>
        <taxon>Teleostei</taxon>
        <taxon>Anguilliformes</taxon>
        <taxon>Anguillidae</taxon>
        <taxon>Anguilla</taxon>
    </lineage>
</organism>
<dbReference type="AlphaFoldDB" id="A0A0E9V1A5"/>
<dbReference type="EMBL" id="GBXM01037539">
    <property type="protein sequence ID" value="JAH71038.1"/>
    <property type="molecule type" value="Transcribed_RNA"/>
</dbReference>
<reference evidence="1" key="1">
    <citation type="submission" date="2014-11" db="EMBL/GenBank/DDBJ databases">
        <authorList>
            <person name="Amaro Gonzalez C."/>
        </authorList>
    </citation>
    <scope>NUCLEOTIDE SEQUENCE</scope>
</reference>
<name>A0A0E9V1A5_ANGAN</name>
<sequence length="17" mass="1970">MVPFQVVAGERSHLWTL</sequence>
<accession>A0A0E9V1A5</accession>
<protein>
    <submittedName>
        <fullName evidence="1">Uncharacterized protein</fullName>
    </submittedName>
</protein>
<reference evidence="1" key="2">
    <citation type="journal article" date="2015" name="Fish Shellfish Immunol.">
        <title>Early steps in the European eel (Anguilla anguilla)-Vibrio vulnificus interaction in the gills: Role of the RtxA13 toxin.</title>
        <authorList>
            <person name="Callol A."/>
            <person name="Pajuelo D."/>
            <person name="Ebbesson L."/>
            <person name="Teles M."/>
            <person name="MacKenzie S."/>
            <person name="Amaro C."/>
        </authorList>
    </citation>
    <scope>NUCLEOTIDE SEQUENCE</scope>
</reference>
<evidence type="ECO:0000313" key="1">
    <source>
        <dbReference type="EMBL" id="JAH71038.1"/>
    </source>
</evidence>
<proteinExistence type="predicted"/>